<dbReference type="Pfam" id="PF03951">
    <property type="entry name" value="Gln-synt_N"/>
    <property type="match status" value="1"/>
</dbReference>
<feature type="non-terminal residue" evidence="2">
    <location>
        <position position="126"/>
    </location>
</feature>
<dbReference type="PANTHER" id="PTHR20852:SF57">
    <property type="entry name" value="GLUTAMINE SYNTHETASE 2 CYTOPLASMIC"/>
    <property type="match status" value="1"/>
</dbReference>
<dbReference type="GO" id="GO:0006542">
    <property type="term" value="P:glutamine biosynthetic process"/>
    <property type="evidence" value="ECO:0007669"/>
    <property type="project" value="InterPro"/>
</dbReference>
<dbReference type="InterPro" id="IPR036651">
    <property type="entry name" value="Gln_synt_N_sf"/>
</dbReference>
<evidence type="ECO:0000313" key="2">
    <source>
        <dbReference type="EMBL" id="SVC05242.1"/>
    </source>
</evidence>
<dbReference type="PANTHER" id="PTHR20852">
    <property type="entry name" value="GLUTAMINE SYNTHETASE"/>
    <property type="match status" value="1"/>
</dbReference>
<feature type="domain" description="GS beta-grasp" evidence="1">
    <location>
        <begin position="4"/>
        <end position="86"/>
    </location>
</feature>
<dbReference type="PROSITE" id="PS51986">
    <property type="entry name" value="GS_BETA_GRASP"/>
    <property type="match status" value="1"/>
</dbReference>
<dbReference type="GO" id="GO:0004356">
    <property type="term" value="F:glutamine synthetase activity"/>
    <property type="evidence" value="ECO:0007669"/>
    <property type="project" value="InterPro"/>
</dbReference>
<name>A0A382J1E9_9ZZZZ</name>
<dbReference type="InterPro" id="IPR027302">
    <property type="entry name" value="Gln_synth_N_conserv_site"/>
</dbReference>
<proteinExistence type="predicted"/>
<feature type="non-terminal residue" evidence="2">
    <location>
        <position position="1"/>
    </location>
</feature>
<reference evidence="2" key="1">
    <citation type="submission" date="2018-05" db="EMBL/GenBank/DDBJ databases">
        <authorList>
            <person name="Lanie J.A."/>
            <person name="Ng W.-L."/>
            <person name="Kazmierczak K.M."/>
            <person name="Andrzejewski T.M."/>
            <person name="Davidsen T.M."/>
            <person name="Wayne K.J."/>
            <person name="Tettelin H."/>
            <person name="Glass J.I."/>
            <person name="Rusch D."/>
            <person name="Podicherti R."/>
            <person name="Tsui H.-C.T."/>
            <person name="Winkler M.E."/>
        </authorList>
    </citation>
    <scope>NUCLEOTIDE SEQUENCE</scope>
</reference>
<dbReference type="SUPFAM" id="SSF54368">
    <property type="entry name" value="Glutamine synthetase, N-terminal domain"/>
    <property type="match status" value="1"/>
</dbReference>
<dbReference type="InterPro" id="IPR008147">
    <property type="entry name" value="Gln_synt_N"/>
</dbReference>
<dbReference type="AlphaFoldDB" id="A0A382J1E9"/>
<dbReference type="Gene3D" id="3.10.20.70">
    <property type="entry name" value="Glutamine synthetase, N-terminal domain"/>
    <property type="match status" value="1"/>
</dbReference>
<protein>
    <recommendedName>
        <fullName evidence="1">GS beta-grasp domain-containing protein</fullName>
    </recommendedName>
</protein>
<accession>A0A382J1E9</accession>
<organism evidence="2">
    <name type="scientific">marine metagenome</name>
    <dbReference type="NCBI Taxonomy" id="408172"/>
    <lineage>
        <taxon>unclassified sequences</taxon>
        <taxon>metagenomes</taxon>
        <taxon>ecological metagenomes</taxon>
    </lineage>
</organism>
<dbReference type="InterPro" id="IPR050292">
    <property type="entry name" value="Glutamine_Synthetase"/>
</dbReference>
<dbReference type="PROSITE" id="PS00180">
    <property type="entry name" value="GLNA_1"/>
    <property type="match status" value="1"/>
</dbReference>
<dbReference type="GO" id="GO:0005737">
    <property type="term" value="C:cytoplasm"/>
    <property type="evidence" value="ECO:0007669"/>
    <property type="project" value="TreeGrafter"/>
</dbReference>
<dbReference type="EMBL" id="UINC01070808">
    <property type="protein sequence ID" value="SVC05242.1"/>
    <property type="molecule type" value="Genomic_DNA"/>
</dbReference>
<sequence length="126" mass="14192">VDKIKVEYIWMDGHEPTQKLRSKTKIIAGPVNSLSDIPDWGFDGSSTMQAAGEDSDCMLKPVCYIQDPIRGEDNLLVMCEVMNPDGSVHESNTRAHLRSVAEQDANQESWFGIEQEYTFFQGRVPL</sequence>
<evidence type="ECO:0000259" key="1">
    <source>
        <dbReference type="PROSITE" id="PS51986"/>
    </source>
</evidence>
<gene>
    <name evidence="2" type="ORF">METZ01_LOCUS258096</name>
</gene>